<feature type="transmembrane region" description="Helical" evidence="2">
    <location>
        <begin position="90"/>
        <end position="108"/>
    </location>
</feature>
<feature type="compositionally biased region" description="Basic and acidic residues" evidence="1">
    <location>
        <begin position="155"/>
        <end position="168"/>
    </location>
</feature>
<reference evidence="4 5" key="1">
    <citation type="submission" date="2019-07" db="EMBL/GenBank/DDBJ databases">
        <title>Whole genome shotgun sequence of Microbacterium aerolatum NBRC 103071.</title>
        <authorList>
            <person name="Hosoyama A."/>
            <person name="Uohara A."/>
            <person name="Ohji S."/>
            <person name="Ichikawa N."/>
        </authorList>
    </citation>
    <scope>NUCLEOTIDE SEQUENCE [LARGE SCALE GENOMIC DNA]</scope>
    <source>
        <strain evidence="4 5">NBRC 103071</strain>
    </source>
</reference>
<feature type="domain" description="VanZ-like" evidence="3">
    <location>
        <begin position="24"/>
        <end position="136"/>
    </location>
</feature>
<dbReference type="EMBL" id="BJUW01000005">
    <property type="protein sequence ID" value="GEK86248.1"/>
    <property type="molecule type" value="Genomic_DNA"/>
</dbReference>
<sequence length="168" mass="17776">MTTLILQTEIGDCMRSRGWVIAGFAVYALAVVAVLVLPVSYSGIVNAIGEWLAGSLGLTGFGTGWIEFIANILMFAPLGFLLTLLFGRPWVGALLALALSVLAELGQFVIPSREPSLRDIFANALGAAIGAALAALVVRRRSPHPLDEALPEPHGVIDPRPAVEDPQH</sequence>
<feature type="transmembrane region" description="Helical" evidence="2">
    <location>
        <begin position="120"/>
        <end position="138"/>
    </location>
</feature>
<keyword evidence="2" id="KW-0472">Membrane</keyword>
<dbReference type="OrthoDB" id="3787741at2"/>
<dbReference type="Pfam" id="PF04892">
    <property type="entry name" value="VanZ"/>
    <property type="match status" value="1"/>
</dbReference>
<dbReference type="AlphaFoldDB" id="A0A511ADK5"/>
<evidence type="ECO:0000256" key="2">
    <source>
        <dbReference type="SAM" id="Phobius"/>
    </source>
</evidence>
<evidence type="ECO:0000313" key="5">
    <source>
        <dbReference type="Proteomes" id="UP000321225"/>
    </source>
</evidence>
<keyword evidence="5" id="KW-1185">Reference proteome</keyword>
<feature type="transmembrane region" description="Helical" evidence="2">
    <location>
        <begin position="20"/>
        <end position="44"/>
    </location>
</feature>
<feature type="transmembrane region" description="Helical" evidence="2">
    <location>
        <begin position="64"/>
        <end position="85"/>
    </location>
</feature>
<proteinExistence type="predicted"/>
<comment type="caution">
    <text evidence="4">The sequence shown here is derived from an EMBL/GenBank/DDBJ whole genome shotgun (WGS) entry which is preliminary data.</text>
</comment>
<evidence type="ECO:0000313" key="4">
    <source>
        <dbReference type="EMBL" id="GEK86248.1"/>
    </source>
</evidence>
<evidence type="ECO:0000259" key="3">
    <source>
        <dbReference type="Pfam" id="PF04892"/>
    </source>
</evidence>
<name>A0A511ADK5_9MICO</name>
<accession>A0A511ADK5</accession>
<dbReference type="InterPro" id="IPR006976">
    <property type="entry name" value="VanZ-like"/>
</dbReference>
<feature type="region of interest" description="Disordered" evidence="1">
    <location>
        <begin position="146"/>
        <end position="168"/>
    </location>
</feature>
<keyword evidence="2" id="KW-0812">Transmembrane</keyword>
<protein>
    <recommendedName>
        <fullName evidence="3">VanZ-like domain-containing protein</fullName>
    </recommendedName>
</protein>
<gene>
    <name evidence="4" type="ORF">MAE01_14240</name>
</gene>
<dbReference type="Proteomes" id="UP000321225">
    <property type="component" value="Unassembled WGS sequence"/>
</dbReference>
<organism evidence="4 5">
    <name type="scientific">Microbacterium aerolatum</name>
    <dbReference type="NCBI Taxonomy" id="153731"/>
    <lineage>
        <taxon>Bacteria</taxon>
        <taxon>Bacillati</taxon>
        <taxon>Actinomycetota</taxon>
        <taxon>Actinomycetes</taxon>
        <taxon>Micrococcales</taxon>
        <taxon>Microbacteriaceae</taxon>
        <taxon>Microbacterium</taxon>
    </lineage>
</organism>
<keyword evidence="2" id="KW-1133">Transmembrane helix</keyword>
<evidence type="ECO:0000256" key="1">
    <source>
        <dbReference type="SAM" id="MobiDB-lite"/>
    </source>
</evidence>